<feature type="non-terminal residue" evidence="2">
    <location>
        <position position="45"/>
    </location>
</feature>
<proteinExistence type="predicted"/>
<evidence type="ECO:0000313" key="3">
    <source>
        <dbReference type="Proteomes" id="UP000789405"/>
    </source>
</evidence>
<sequence>ESSTASKIWRSKINKDQNNENTAANVEKTAEIKQLFEEGAIKWIE</sequence>
<evidence type="ECO:0000313" key="2">
    <source>
        <dbReference type="EMBL" id="CAG8828667.1"/>
    </source>
</evidence>
<reference evidence="2" key="1">
    <citation type="submission" date="2021-06" db="EMBL/GenBank/DDBJ databases">
        <authorList>
            <person name="Kallberg Y."/>
            <person name="Tangrot J."/>
            <person name="Rosling A."/>
        </authorList>
    </citation>
    <scope>NUCLEOTIDE SEQUENCE</scope>
    <source>
        <strain evidence="2">MA453B</strain>
    </source>
</reference>
<protein>
    <submittedName>
        <fullName evidence="2">2659_t:CDS:1</fullName>
    </submittedName>
</protein>
<accession>A0A9N9PKA0</accession>
<dbReference type="EMBL" id="CAJVPY010071776">
    <property type="protein sequence ID" value="CAG8828667.1"/>
    <property type="molecule type" value="Genomic_DNA"/>
</dbReference>
<dbReference type="AlphaFoldDB" id="A0A9N9PKA0"/>
<feature type="non-terminal residue" evidence="2">
    <location>
        <position position="1"/>
    </location>
</feature>
<feature type="region of interest" description="Disordered" evidence="1">
    <location>
        <begin position="1"/>
        <end position="22"/>
    </location>
</feature>
<organism evidence="2 3">
    <name type="scientific">Dentiscutata erythropus</name>
    <dbReference type="NCBI Taxonomy" id="1348616"/>
    <lineage>
        <taxon>Eukaryota</taxon>
        <taxon>Fungi</taxon>
        <taxon>Fungi incertae sedis</taxon>
        <taxon>Mucoromycota</taxon>
        <taxon>Glomeromycotina</taxon>
        <taxon>Glomeromycetes</taxon>
        <taxon>Diversisporales</taxon>
        <taxon>Gigasporaceae</taxon>
        <taxon>Dentiscutata</taxon>
    </lineage>
</organism>
<comment type="caution">
    <text evidence="2">The sequence shown here is derived from an EMBL/GenBank/DDBJ whole genome shotgun (WGS) entry which is preliminary data.</text>
</comment>
<keyword evidence="3" id="KW-1185">Reference proteome</keyword>
<evidence type="ECO:0000256" key="1">
    <source>
        <dbReference type="SAM" id="MobiDB-lite"/>
    </source>
</evidence>
<gene>
    <name evidence="2" type="ORF">DERYTH_LOCUS28531</name>
</gene>
<dbReference type="Proteomes" id="UP000789405">
    <property type="component" value="Unassembled WGS sequence"/>
</dbReference>
<name>A0A9N9PKA0_9GLOM</name>